<dbReference type="Gene3D" id="3.30.470.30">
    <property type="entry name" value="DNA ligase/mRNA capping enzyme"/>
    <property type="match status" value="1"/>
</dbReference>
<dbReference type="GO" id="GO:0005524">
    <property type="term" value="F:ATP binding"/>
    <property type="evidence" value="ECO:0007669"/>
    <property type="project" value="InterPro"/>
</dbReference>
<dbReference type="InterPro" id="IPR012309">
    <property type="entry name" value="DNA_ligase_ATP-dep_C"/>
</dbReference>
<dbReference type="Gene3D" id="3.30.1490.70">
    <property type="match status" value="1"/>
</dbReference>
<dbReference type="SUPFAM" id="SSF50249">
    <property type="entry name" value="Nucleic acid-binding proteins"/>
    <property type="match status" value="1"/>
</dbReference>
<dbReference type="GO" id="GO:0003910">
    <property type="term" value="F:DNA ligase (ATP) activity"/>
    <property type="evidence" value="ECO:0007669"/>
    <property type="project" value="UniProtKB-EC"/>
</dbReference>
<evidence type="ECO:0000256" key="4">
    <source>
        <dbReference type="ARBA" id="ARBA00034003"/>
    </source>
</evidence>
<dbReference type="Proteomes" id="UP001163687">
    <property type="component" value="Chromosome"/>
</dbReference>
<dbReference type="PANTHER" id="PTHR45674:SF4">
    <property type="entry name" value="DNA LIGASE 1"/>
    <property type="match status" value="1"/>
</dbReference>
<dbReference type="EC" id="6.5.1.1" evidence="2"/>
<dbReference type="KEGG" id="cmic:caldi_10610"/>
<dbReference type="Gene3D" id="2.40.50.140">
    <property type="entry name" value="Nucleic acid-binding proteins"/>
    <property type="match status" value="1"/>
</dbReference>
<dbReference type="AlphaFoldDB" id="A0AA35G5R6"/>
<dbReference type="Pfam" id="PF01068">
    <property type="entry name" value="DNA_ligase_A_M"/>
    <property type="match status" value="1"/>
</dbReference>
<dbReference type="Pfam" id="PF04679">
    <property type="entry name" value="DNA_ligase_A_C"/>
    <property type="match status" value="1"/>
</dbReference>
<evidence type="ECO:0000256" key="3">
    <source>
        <dbReference type="ARBA" id="ARBA00022598"/>
    </source>
</evidence>
<dbReference type="GO" id="GO:0006281">
    <property type="term" value="P:DNA repair"/>
    <property type="evidence" value="ECO:0007669"/>
    <property type="project" value="InterPro"/>
</dbReference>
<dbReference type="EMBL" id="AP025628">
    <property type="protein sequence ID" value="BDG59971.1"/>
    <property type="molecule type" value="Genomic_DNA"/>
</dbReference>
<dbReference type="InterPro" id="IPR012310">
    <property type="entry name" value="DNA_ligase_ATP-dep_cent"/>
</dbReference>
<evidence type="ECO:0000313" key="6">
    <source>
        <dbReference type="EMBL" id="BDG59971.1"/>
    </source>
</evidence>
<dbReference type="InterPro" id="IPR050191">
    <property type="entry name" value="ATP-dep_DNA_ligase"/>
</dbReference>
<keyword evidence="3 6" id="KW-0436">Ligase</keyword>
<proteinExistence type="inferred from homology"/>
<dbReference type="SUPFAM" id="SSF56091">
    <property type="entry name" value="DNA ligase/mRNA capping enzyme, catalytic domain"/>
    <property type="match status" value="1"/>
</dbReference>
<gene>
    <name evidence="6" type="ORF">caldi_10610</name>
</gene>
<evidence type="ECO:0000259" key="5">
    <source>
        <dbReference type="PROSITE" id="PS50160"/>
    </source>
</evidence>
<organism evidence="6 7">
    <name type="scientific">Caldinitratiruptor microaerophilus</name>
    <dbReference type="NCBI Taxonomy" id="671077"/>
    <lineage>
        <taxon>Bacteria</taxon>
        <taxon>Bacillati</taxon>
        <taxon>Bacillota</taxon>
        <taxon>Clostridia</taxon>
        <taxon>Eubacteriales</taxon>
        <taxon>Symbiobacteriaceae</taxon>
        <taxon>Caldinitratiruptor</taxon>
    </lineage>
</organism>
<accession>A0AA35G5R6</accession>
<sequence length="309" mass="34108">MPMEPVPADRAEDDPAWSGEVKWDGVRCIALVQGGRVRLWSRRLRERTPRFPEIQALAGQLPPGRYVLDGELVVLRDGRPSFPGILERDLAQGAAAARAAARDPAVYMVFDLLEAAGREVAGWPLERRQALLRESLRPGGPAVAVEGFPGAGARLLAAVMEQQLEGVVLKRLDSPYRPGDRSELWRKVKRRLRLLCAVGGYTVTGGRAGALLLGAYDRDGRLRYLGRAGSGLSERDLEAARELEPGPCPFDPVPDLRGERFSRPPDRVVWVRPRVTVWVEFAEWTEGLRLRSPVVKGLSPEPPEAARLP</sequence>
<dbReference type="PANTHER" id="PTHR45674">
    <property type="entry name" value="DNA LIGASE 1/3 FAMILY MEMBER"/>
    <property type="match status" value="1"/>
</dbReference>
<dbReference type="InterPro" id="IPR012340">
    <property type="entry name" value="NA-bd_OB-fold"/>
</dbReference>
<dbReference type="PROSITE" id="PS00697">
    <property type="entry name" value="DNA_LIGASE_A1"/>
    <property type="match status" value="1"/>
</dbReference>
<reference evidence="6" key="1">
    <citation type="submission" date="2022-03" db="EMBL/GenBank/DDBJ databases">
        <title>Complete genome sequence of Caldinitratiruptor microaerophilus.</title>
        <authorList>
            <person name="Mukaiyama R."/>
            <person name="Nishiyama T."/>
            <person name="Ueda K."/>
        </authorList>
    </citation>
    <scope>NUCLEOTIDE SEQUENCE</scope>
    <source>
        <strain evidence="6">JCM 16183</strain>
    </source>
</reference>
<dbReference type="InterPro" id="IPR016059">
    <property type="entry name" value="DNA_ligase_ATP-dep_CS"/>
</dbReference>
<keyword evidence="7" id="KW-1185">Reference proteome</keyword>
<evidence type="ECO:0000256" key="2">
    <source>
        <dbReference type="ARBA" id="ARBA00012727"/>
    </source>
</evidence>
<dbReference type="PROSITE" id="PS50160">
    <property type="entry name" value="DNA_LIGASE_A3"/>
    <property type="match status" value="1"/>
</dbReference>
<comment type="catalytic activity">
    <reaction evidence="4">
        <text>ATP + (deoxyribonucleotide)n-3'-hydroxyl + 5'-phospho-(deoxyribonucleotide)m = (deoxyribonucleotide)n+m + AMP + diphosphate.</text>
        <dbReference type="EC" id="6.5.1.1"/>
    </reaction>
</comment>
<name>A0AA35G5R6_9FIRM</name>
<dbReference type="CDD" id="cd07906">
    <property type="entry name" value="Adenylation_DNA_ligase_LigD_LigC"/>
    <property type="match status" value="1"/>
</dbReference>
<dbReference type="GO" id="GO:0006310">
    <property type="term" value="P:DNA recombination"/>
    <property type="evidence" value="ECO:0007669"/>
    <property type="project" value="InterPro"/>
</dbReference>
<feature type="domain" description="ATP-dependent DNA ligase family profile" evidence="5">
    <location>
        <begin position="107"/>
        <end position="221"/>
    </location>
</feature>
<comment type="similarity">
    <text evidence="1">Belongs to the ATP-dependent DNA ligase family.</text>
</comment>
<evidence type="ECO:0000256" key="1">
    <source>
        <dbReference type="ARBA" id="ARBA00007572"/>
    </source>
</evidence>
<protein>
    <recommendedName>
        <fullName evidence="2">DNA ligase (ATP)</fullName>
        <ecNumber evidence="2">6.5.1.1</ecNumber>
    </recommendedName>
</protein>
<dbReference type="CDD" id="cd07971">
    <property type="entry name" value="OBF_DNA_ligase_LigD"/>
    <property type="match status" value="1"/>
</dbReference>
<evidence type="ECO:0000313" key="7">
    <source>
        <dbReference type="Proteomes" id="UP001163687"/>
    </source>
</evidence>